<keyword evidence="5" id="KW-1185">Reference proteome</keyword>
<protein>
    <recommendedName>
        <fullName evidence="6">Glycosyl transferase</fullName>
    </recommendedName>
</protein>
<feature type="domain" description="Glycosyl transferase family 4" evidence="3">
    <location>
        <begin position="26"/>
        <end position="190"/>
    </location>
</feature>
<feature type="domain" description="Glycosyl transferase family 1" evidence="2">
    <location>
        <begin position="213"/>
        <end position="380"/>
    </location>
</feature>
<evidence type="ECO:0000313" key="4">
    <source>
        <dbReference type="EMBL" id="POF62072.1"/>
    </source>
</evidence>
<keyword evidence="1" id="KW-0808">Transferase</keyword>
<dbReference type="RefSeq" id="WP_110095854.1">
    <property type="nucleotide sequence ID" value="NZ_NKUE01000007.1"/>
</dbReference>
<evidence type="ECO:0000256" key="1">
    <source>
        <dbReference type="ARBA" id="ARBA00022679"/>
    </source>
</evidence>
<dbReference type="PANTHER" id="PTHR46401:SF2">
    <property type="entry name" value="GLYCOSYLTRANSFERASE WBBK-RELATED"/>
    <property type="match status" value="1"/>
</dbReference>
<dbReference type="Pfam" id="PF12000">
    <property type="entry name" value="Glyco_trans_4_3"/>
    <property type="match status" value="1"/>
</dbReference>
<dbReference type="Pfam" id="PF00534">
    <property type="entry name" value="Glycos_transf_1"/>
    <property type="match status" value="1"/>
</dbReference>
<gene>
    <name evidence="4" type="ORF">KMAL_22940</name>
</gene>
<dbReference type="InterPro" id="IPR001296">
    <property type="entry name" value="Glyco_trans_1"/>
</dbReference>
<dbReference type="PANTHER" id="PTHR46401">
    <property type="entry name" value="GLYCOSYLTRANSFERASE WBBK-RELATED"/>
    <property type="match status" value="1"/>
</dbReference>
<evidence type="ECO:0000259" key="2">
    <source>
        <dbReference type="Pfam" id="PF00534"/>
    </source>
</evidence>
<dbReference type="InterPro" id="IPR022623">
    <property type="entry name" value="Glyco_trans_4"/>
</dbReference>
<dbReference type="Gene3D" id="3.40.50.2000">
    <property type="entry name" value="Glycogen Phosphorylase B"/>
    <property type="match status" value="2"/>
</dbReference>
<reference evidence="4 5" key="1">
    <citation type="submission" date="2018-01" db="EMBL/GenBank/DDBJ databases">
        <title>Draft Genome Sequence of Komagataeibacter maltaceti LMG 1529, a Vinegar Producing Acetic Acid Bacterium Isolated from Malt Vinegar Brewery Acetifiers.</title>
        <authorList>
            <person name="Zhang Q."/>
            <person name="Hollensteiner J."/>
            <person name="Poehlein A."/>
            <person name="Daniel R."/>
        </authorList>
    </citation>
    <scope>NUCLEOTIDE SEQUENCE [LARGE SCALE GENOMIC DNA]</scope>
    <source>
        <strain evidence="4 5">LMG 1529</strain>
    </source>
</reference>
<proteinExistence type="predicted"/>
<evidence type="ECO:0008006" key="6">
    <source>
        <dbReference type="Google" id="ProtNLM"/>
    </source>
</evidence>
<evidence type="ECO:0000259" key="3">
    <source>
        <dbReference type="Pfam" id="PF12000"/>
    </source>
</evidence>
<dbReference type="OrthoDB" id="9793726at2"/>
<dbReference type="AlphaFoldDB" id="A0A2S3VZN6"/>
<dbReference type="Proteomes" id="UP000237344">
    <property type="component" value="Unassembled WGS sequence"/>
</dbReference>
<dbReference type="GO" id="GO:0016757">
    <property type="term" value="F:glycosyltransferase activity"/>
    <property type="evidence" value="ECO:0007669"/>
    <property type="project" value="InterPro"/>
</dbReference>
<evidence type="ECO:0000313" key="5">
    <source>
        <dbReference type="Proteomes" id="UP000237344"/>
    </source>
</evidence>
<name>A0A2S3VZN6_9PROT</name>
<organism evidence="4 5">
    <name type="scientific">Novacetimonas maltaceti</name>
    <dbReference type="NCBI Taxonomy" id="1203393"/>
    <lineage>
        <taxon>Bacteria</taxon>
        <taxon>Pseudomonadati</taxon>
        <taxon>Pseudomonadota</taxon>
        <taxon>Alphaproteobacteria</taxon>
        <taxon>Acetobacterales</taxon>
        <taxon>Acetobacteraceae</taxon>
        <taxon>Novacetimonas</taxon>
    </lineage>
</organism>
<sequence>MKYLFIHQNFPGQFVHLLRHLHMQGGNEIVFISETGGGTMPGVRRVGYRMPPPVPVGGPPPVGEIAHAMERAAQVAQAARTLRDLGFMPDIIIGHHGWGELLDLGDVYPGVPVLGYYEFFYHPMGLDVGFDPEFPFSPASAPMVRARNTLNLQALAQPGWGHSPTRFQRDTYPDWARPRITLLREGVDLAQCRPDPAAASRTFTLGNVHISPHEKLVTYVARDLEPYRGFHVFMRALPRILRARPDVRVIVVGGDGVSYGTPPPQGCWRERMLAEVGAWIDPARVHFVGRLPYDRFLDLLRRADAHVYLTYPFVLSWSLREAMACGCAIVGSDTAPVREFLHDGKTARLVPFLQPQRIADGVLELLEDRDLSRRLRKKVRAQAVRTLDMSDYMARYMALVARLTGRSAGPADAARAVMA</sequence>
<accession>A0A2S3VZN6</accession>
<dbReference type="SUPFAM" id="SSF53756">
    <property type="entry name" value="UDP-Glycosyltransferase/glycogen phosphorylase"/>
    <property type="match status" value="1"/>
</dbReference>
<comment type="caution">
    <text evidence="4">The sequence shown here is derived from an EMBL/GenBank/DDBJ whole genome shotgun (WGS) entry which is preliminary data.</text>
</comment>
<dbReference type="EMBL" id="POTC01000034">
    <property type="protein sequence ID" value="POF62072.1"/>
    <property type="molecule type" value="Genomic_DNA"/>
</dbReference>
<dbReference type="GO" id="GO:0009103">
    <property type="term" value="P:lipopolysaccharide biosynthetic process"/>
    <property type="evidence" value="ECO:0007669"/>
    <property type="project" value="TreeGrafter"/>
</dbReference>